<dbReference type="NCBIfam" id="TIGR00360">
    <property type="entry name" value="ComEC_N-term"/>
    <property type="match status" value="1"/>
</dbReference>
<feature type="transmembrane region" description="Helical" evidence="6">
    <location>
        <begin position="7"/>
        <end position="38"/>
    </location>
</feature>
<feature type="transmembrane region" description="Helical" evidence="6">
    <location>
        <begin position="269"/>
        <end position="294"/>
    </location>
</feature>
<name>A0A644X1P7_9ZZZZ</name>
<evidence type="ECO:0000256" key="3">
    <source>
        <dbReference type="ARBA" id="ARBA00022692"/>
    </source>
</evidence>
<dbReference type="InterPro" id="IPR001279">
    <property type="entry name" value="Metallo-B-lactamas"/>
</dbReference>
<dbReference type="InterPro" id="IPR036866">
    <property type="entry name" value="RibonucZ/Hydroxyglut_hydro"/>
</dbReference>
<dbReference type="PANTHER" id="PTHR30619:SF1">
    <property type="entry name" value="RECOMBINATION PROTEIN 2"/>
    <property type="match status" value="1"/>
</dbReference>
<evidence type="ECO:0000256" key="1">
    <source>
        <dbReference type="ARBA" id="ARBA00004651"/>
    </source>
</evidence>
<dbReference type="Pfam" id="PF03772">
    <property type="entry name" value="Competence"/>
    <property type="match status" value="1"/>
</dbReference>
<evidence type="ECO:0000256" key="6">
    <source>
        <dbReference type="SAM" id="Phobius"/>
    </source>
</evidence>
<dbReference type="InterPro" id="IPR025405">
    <property type="entry name" value="DUF4131"/>
</dbReference>
<evidence type="ECO:0000256" key="4">
    <source>
        <dbReference type="ARBA" id="ARBA00022989"/>
    </source>
</evidence>
<organism evidence="10">
    <name type="scientific">bioreactor metagenome</name>
    <dbReference type="NCBI Taxonomy" id="1076179"/>
    <lineage>
        <taxon>unclassified sequences</taxon>
        <taxon>metagenomes</taxon>
        <taxon>ecological metagenomes</taxon>
    </lineage>
</organism>
<evidence type="ECO:0000259" key="7">
    <source>
        <dbReference type="Pfam" id="PF00753"/>
    </source>
</evidence>
<gene>
    <name evidence="10" type="ORF">SDC9_56200</name>
</gene>
<feature type="domain" description="DUF4131" evidence="9">
    <location>
        <begin position="23"/>
        <end position="168"/>
    </location>
</feature>
<evidence type="ECO:0000259" key="9">
    <source>
        <dbReference type="Pfam" id="PF13567"/>
    </source>
</evidence>
<accession>A0A644X1P7</accession>
<dbReference type="GO" id="GO:0030420">
    <property type="term" value="P:establishment of competence for transformation"/>
    <property type="evidence" value="ECO:0007669"/>
    <property type="project" value="InterPro"/>
</dbReference>
<reference evidence="10" key="1">
    <citation type="submission" date="2019-08" db="EMBL/GenBank/DDBJ databases">
        <authorList>
            <person name="Kucharzyk K."/>
            <person name="Murdoch R.W."/>
            <person name="Higgins S."/>
            <person name="Loffler F."/>
        </authorList>
    </citation>
    <scope>NUCLEOTIDE SEQUENCE</scope>
</reference>
<keyword evidence="4 6" id="KW-1133">Transmembrane helix</keyword>
<dbReference type="PANTHER" id="PTHR30619">
    <property type="entry name" value="DNA INTERNALIZATION/COMPETENCE PROTEIN COMEC/REC2"/>
    <property type="match status" value="1"/>
</dbReference>
<dbReference type="Pfam" id="PF00753">
    <property type="entry name" value="Lactamase_B"/>
    <property type="match status" value="1"/>
</dbReference>
<proteinExistence type="predicted"/>
<feature type="transmembrane region" description="Helical" evidence="6">
    <location>
        <begin position="44"/>
        <end position="63"/>
    </location>
</feature>
<dbReference type="Pfam" id="PF13567">
    <property type="entry name" value="DUF4131"/>
    <property type="match status" value="1"/>
</dbReference>
<evidence type="ECO:0000259" key="8">
    <source>
        <dbReference type="Pfam" id="PF03772"/>
    </source>
</evidence>
<feature type="transmembrane region" description="Helical" evidence="6">
    <location>
        <begin position="386"/>
        <end position="408"/>
    </location>
</feature>
<feature type="domain" description="ComEC/Rec2-related protein" evidence="8">
    <location>
        <begin position="210"/>
        <end position="469"/>
    </location>
</feature>
<keyword evidence="2" id="KW-1003">Cell membrane</keyword>
<dbReference type="InterPro" id="IPR035681">
    <property type="entry name" value="ComA-like_MBL"/>
</dbReference>
<dbReference type="NCBIfam" id="TIGR00361">
    <property type="entry name" value="ComEC_Rec2"/>
    <property type="match status" value="1"/>
</dbReference>
<dbReference type="AlphaFoldDB" id="A0A644X1P7"/>
<comment type="subcellular location">
    <subcellularLocation>
        <location evidence="1">Cell membrane</location>
        <topology evidence="1">Multi-pass membrane protein</topology>
    </subcellularLocation>
</comment>
<feature type="domain" description="Metallo-beta-lactamase" evidence="7">
    <location>
        <begin position="511"/>
        <end position="693"/>
    </location>
</feature>
<dbReference type="InterPro" id="IPR004477">
    <property type="entry name" value="ComEC_N"/>
</dbReference>
<dbReference type="Gene3D" id="3.60.15.10">
    <property type="entry name" value="Ribonuclease Z/Hydroxyacylglutathione hydrolase-like"/>
    <property type="match status" value="1"/>
</dbReference>
<keyword evidence="5 6" id="KW-0472">Membrane</keyword>
<feature type="transmembrane region" description="Helical" evidence="6">
    <location>
        <begin position="306"/>
        <end position="323"/>
    </location>
</feature>
<feature type="transmembrane region" description="Helical" evidence="6">
    <location>
        <begin position="480"/>
        <end position="499"/>
    </location>
</feature>
<evidence type="ECO:0000313" key="10">
    <source>
        <dbReference type="EMBL" id="MPM09877.1"/>
    </source>
</evidence>
<evidence type="ECO:0008006" key="11">
    <source>
        <dbReference type="Google" id="ProtNLM"/>
    </source>
</evidence>
<feature type="transmembrane region" description="Helical" evidence="6">
    <location>
        <begin position="329"/>
        <end position="348"/>
    </location>
</feature>
<sequence>MYILISIFMFYAAGIIAYELGFFSFFFTIVFALLIYNSFVLKKYMYNSVIIAFLLLSAVNCNYNSNSVLAQHINENMSVRVEIINKNLSHSDYLSYNGAVLTIDGKKLDSRENTIVYVDKNTEISENSIVEIKGNIQGTDFSKNKLLFNYKNYLRGKKIHAVIFAEGKAAVIKKDFSLLNEISLNFKEYTKNTFYSNLSRKNADIILSIILSESDYLEEDLYNGIKKMGLAHIFAVSGTHIVIMYGFMLFVFMALGISRRMSWILSWSIIWFYGFLIGFPVSVMRSLVMFTLLFGSEVLYRKYSSLNAIGLAALILTVYNPYWLFDAGFLLSFSAALSFILFSRFISIHIPEEKKFLRNICMYIFLQVLTLPVISYFFNYVPLMGIVYNIILIPVFTVVLAWGFLLLILNGMFSVILTVPFHIFDLILTSLRYLVYFSDNFAFNGIVVRSMSFSEIMFFYTALFLCLYLADHKKCFVKKLVFTVFISFYAVIYAIYPILDNNLYFSVADAGQGLFTSVRYKDFSFIIDCGSSKRGFGEYTAVPYLVKHGVENVDCIFISHWDQDHCSGLADIQNNINVKNLFSSSKNEEYINAVIAEKGGVINIDENLKIHVLWPEKNYYSRNKNNSSLVLVLDYMNMNILLPGDIEGDVERLILEDIEKSTILVVPHHGSSTSSTEEFVKKSGAEISVLSYGKNNYGIPDTDVVKRYEFSGSKVLSTFEHGEINFVLKDGNLYYNTYTGESSENYYRLYFELIIPKLFIFIALLAWMWIKKEECYELQNNNRFN</sequence>
<evidence type="ECO:0000256" key="2">
    <source>
        <dbReference type="ARBA" id="ARBA00022475"/>
    </source>
</evidence>
<dbReference type="GO" id="GO:0005886">
    <property type="term" value="C:plasma membrane"/>
    <property type="evidence" value="ECO:0007669"/>
    <property type="project" value="UniProtKB-SubCell"/>
</dbReference>
<dbReference type="EMBL" id="VSSQ01001623">
    <property type="protein sequence ID" value="MPM09877.1"/>
    <property type="molecule type" value="Genomic_DNA"/>
</dbReference>
<feature type="transmembrane region" description="Helical" evidence="6">
    <location>
        <begin position="415"/>
        <end position="434"/>
    </location>
</feature>
<comment type="caution">
    <text evidence="10">The sequence shown here is derived from an EMBL/GenBank/DDBJ whole genome shotgun (WGS) entry which is preliminary data.</text>
</comment>
<evidence type="ECO:0000256" key="5">
    <source>
        <dbReference type="ARBA" id="ARBA00023136"/>
    </source>
</evidence>
<feature type="transmembrane region" description="Helical" evidence="6">
    <location>
        <begin position="233"/>
        <end position="257"/>
    </location>
</feature>
<dbReference type="SUPFAM" id="SSF56281">
    <property type="entry name" value="Metallo-hydrolase/oxidoreductase"/>
    <property type="match status" value="1"/>
</dbReference>
<dbReference type="CDD" id="cd07731">
    <property type="entry name" value="ComA-like_MBL-fold"/>
    <property type="match status" value="1"/>
</dbReference>
<protein>
    <recommendedName>
        <fullName evidence="11">ComE operon protein 3</fullName>
    </recommendedName>
</protein>
<feature type="transmembrane region" description="Helical" evidence="6">
    <location>
        <begin position="360"/>
        <end position="380"/>
    </location>
</feature>
<dbReference type="InterPro" id="IPR052159">
    <property type="entry name" value="Competence_DNA_uptake"/>
</dbReference>
<keyword evidence="3 6" id="KW-0812">Transmembrane</keyword>
<feature type="transmembrane region" description="Helical" evidence="6">
    <location>
        <begin position="446"/>
        <end position="468"/>
    </location>
</feature>
<feature type="transmembrane region" description="Helical" evidence="6">
    <location>
        <begin position="749"/>
        <end position="770"/>
    </location>
</feature>
<dbReference type="InterPro" id="IPR004797">
    <property type="entry name" value="Competence_ComEC/Rec2"/>
</dbReference>